<keyword evidence="3" id="KW-1185">Reference proteome</keyword>
<feature type="region of interest" description="Disordered" evidence="1">
    <location>
        <begin position="19"/>
        <end position="38"/>
    </location>
</feature>
<gene>
    <name evidence="2" type="ORF">D9758_007141</name>
</gene>
<dbReference type="AlphaFoldDB" id="A0A8H5GDJ8"/>
<dbReference type="OrthoDB" id="3063824at2759"/>
<dbReference type="EMBL" id="JAACJM010000036">
    <property type="protein sequence ID" value="KAF5362952.1"/>
    <property type="molecule type" value="Genomic_DNA"/>
</dbReference>
<accession>A0A8H5GDJ8</accession>
<organism evidence="2 3">
    <name type="scientific">Tetrapyrgos nigripes</name>
    <dbReference type="NCBI Taxonomy" id="182062"/>
    <lineage>
        <taxon>Eukaryota</taxon>
        <taxon>Fungi</taxon>
        <taxon>Dikarya</taxon>
        <taxon>Basidiomycota</taxon>
        <taxon>Agaricomycotina</taxon>
        <taxon>Agaricomycetes</taxon>
        <taxon>Agaricomycetidae</taxon>
        <taxon>Agaricales</taxon>
        <taxon>Marasmiineae</taxon>
        <taxon>Marasmiaceae</taxon>
        <taxon>Tetrapyrgos</taxon>
    </lineage>
</organism>
<evidence type="ECO:0000313" key="2">
    <source>
        <dbReference type="EMBL" id="KAF5362952.1"/>
    </source>
</evidence>
<proteinExistence type="predicted"/>
<sequence>MSVVYSPPVRPIVTHVDAPVALPGEDPPPPAVVDPGSAKPSTEQCERLILALPMDDGATNFRYGVVALPETYLVYGVAAAARVFDTYLVDPTPEHIILRQRIKNREDEWVWASIDPMNWKRLIKDNDQVGIFKNGVVLENFLHGEVFISY</sequence>
<comment type="caution">
    <text evidence="2">The sequence shown here is derived from an EMBL/GenBank/DDBJ whole genome shotgun (WGS) entry which is preliminary data.</text>
</comment>
<protein>
    <submittedName>
        <fullName evidence="2">Uncharacterized protein</fullName>
    </submittedName>
</protein>
<evidence type="ECO:0000256" key="1">
    <source>
        <dbReference type="SAM" id="MobiDB-lite"/>
    </source>
</evidence>
<evidence type="ECO:0000313" key="3">
    <source>
        <dbReference type="Proteomes" id="UP000559256"/>
    </source>
</evidence>
<reference evidence="2 3" key="1">
    <citation type="journal article" date="2020" name="ISME J.">
        <title>Uncovering the hidden diversity of litter-decomposition mechanisms in mushroom-forming fungi.</title>
        <authorList>
            <person name="Floudas D."/>
            <person name="Bentzer J."/>
            <person name="Ahren D."/>
            <person name="Johansson T."/>
            <person name="Persson P."/>
            <person name="Tunlid A."/>
        </authorList>
    </citation>
    <scope>NUCLEOTIDE SEQUENCE [LARGE SCALE GENOMIC DNA]</scope>
    <source>
        <strain evidence="2 3">CBS 291.85</strain>
    </source>
</reference>
<name>A0A8H5GDJ8_9AGAR</name>
<dbReference type="Proteomes" id="UP000559256">
    <property type="component" value="Unassembled WGS sequence"/>
</dbReference>